<keyword evidence="2 4" id="KW-0378">Hydrolase</keyword>
<evidence type="ECO:0000256" key="2">
    <source>
        <dbReference type="ARBA" id="ARBA00022801"/>
    </source>
</evidence>
<dbReference type="InterPro" id="IPR012334">
    <property type="entry name" value="Pectin_lyas_fold"/>
</dbReference>
<dbReference type="OrthoDB" id="9795222at2"/>
<evidence type="ECO:0000313" key="6">
    <source>
        <dbReference type="EMBL" id="SFQ30438.1"/>
    </source>
</evidence>
<evidence type="ECO:0000259" key="5">
    <source>
        <dbReference type="Pfam" id="PF12708"/>
    </source>
</evidence>
<keyword evidence="6" id="KW-0456">Lyase</keyword>
<dbReference type="Pfam" id="PF00295">
    <property type="entry name" value="Glyco_hydro_28"/>
    <property type="match status" value="1"/>
</dbReference>
<organism evidence="6 7">
    <name type="scientific">Butyrivibrio proteoclasticus</name>
    <dbReference type="NCBI Taxonomy" id="43305"/>
    <lineage>
        <taxon>Bacteria</taxon>
        <taxon>Bacillati</taxon>
        <taxon>Bacillota</taxon>
        <taxon>Clostridia</taxon>
        <taxon>Lachnospirales</taxon>
        <taxon>Lachnospiraceae</taxon>
        <taxon>Butyrivibrio</taxon>
    </lineage>
</organism>
<dbReference type="AlphaFoldDB" id="A0A1I5XEQ1"/>
<dbReference type="InterPro" id="IPR051801">
    <property type="entry name" value="GH28_Enzymes"/>
</dbReference>
<evidence type="ECO:0000256" key="3">
    <source>
        <dbReference type="ARBA" id="ARBA00023295"/>
    </source>
</evidence>
<dbReference type="InterPro" id="IPR000743">
    <property type="entry name" value="Glyco_hydro_28"/>
</dbReference>
<dbReference type="RefSeq" id="WP_074891018.1">
    <property type="nucleotide sequence ID" value="NZ_FOXO01000031.1"/>
</dbReference>
<keyword evidence="7" id="KW-1185">Reference proteome</keyword>
<reference evidence="7" key="1">
    <citation type="submission" date="2016-10" db="EMBL/GenBank/DDBJ databases">
        <authorList>
            <person name="Varghese N."/>
            <person name="Submissions S."/>
        </authorList>
    </citation>
    <scope>NUCLEOTIDE SEQUENCE [LARGE SCALE GENOMIC DNA]</scope>
    <source>
        <strain evidence="7">P18</strain>
    </source>
</reference>
<dbReference type="Proteomes" id="UP000182624">
    <property type="component" value="Unassembled WGS sequence"/>
</dbReference>
<proteinExistence type="inferred from homology"/>
<evidence type="ECO:0000256" key="1">
    <source>
        <dbReference type="ARBA" id="ARBA00008834"/>
    </source>
</evidence>
<evidence type="ECO:0000256" key="4">
    <source>
        <dbReference type="RuleBase" id="RU361169"/>
    </source>
</evidence>
<dbReference type="Pfam" id="PF12708">
    <property type="entry name" value="Pect-lyase_RHGA_epim"/>
    <property type="match status" value="1"/>
</dbReference>
<dbReference type="InterPro" id="IPR024535">
    <property type="entry name" value="RHGA/B-epi-like_pectate_lyase"/>
</dbReference>
<dbReference type="PANTHER" id="PTHR31339:SF9">
    <property type="entry name" value="PLASMIN AND FIBRONECTIN-BINDING PROTEIN A"/>
    <property type="match status" value="1"/>
</dbReference>
<protein>
    <submittedName>
        <fullName evidence="6">Pectate lyase superfamily protein</fullName>
    </submittedName>
</protein>
<dbReference type="EMBL" id="FOXO01000031">
    <property type="protein sequence ID" value="SFQ30438.1"/>
    <property type="molecule type" value="Genomic_DNA"/>
</dbReference>
<dbReference type="SMART" id="SM00710">
    <property type="entry name" value="PbH1"/>
    <property type="match status" value="7"/>
</dbReference>
<gene>
    <name evidence="6" type="ORF">SAMN04487928_13123</name>
</gene>
<sequence>MQIDKATMPDNGVIYEGDYYRGIPYGQYIRQQGLPDKNMSKVFDIRDFGAVADGMTVNTEAVQKAADAAKSSGGGVVLVDGGWYISGTVKIYDNTTLWITGDSALVASKDHDNFVDAFVILDNAENVRVTGGGRIYGSGEYFVYLPLKKPLLTPLEKIKQPPLLYDPMGYPVDTMRYAIRSRIRYAEDKYGNGQPKIKRPMYMLWANGCKNVIIENVILEDSMDWNLCIDGCDNVKVSNVVINGNRHVANTDGIDVMGSEDVEVTHCFISTADDGLCVKAPRVHDHDGLNVASEGKMRGTKNVRFSDCTVLSVANAFKIGTETYFDIENVTCENCHFFLDIYPGTCSGIAIESADGSNVKNVTVRNITMDNVACPLFICLCKRNKFGYVDAEDEKKRFLGGSIEGVTIENIKAVNAEVPSIVTGYRMTRKQMEALLAKEGVSEIVAGGIVADECEFNENDSSDNIIGKNLGEIMISDFEVVYRDDKEEINLLPEVHENVTDYPENSAMGDVPAYGLFIRHAPKCTYSNVHIVPRGMNTRECIVEEL</sequence>
<dbReference type="GO" id="GO:0004650">
    <property type="term" value="F:polygalacturonase activity"/>
    <property type="evidence" value="ECO:0007669"/>
    <property type="project" value="InterPro"/>
</dbReference>
<comment type="similarity">
    <text evidence="1 4">Belongs to the glycosyl hydrolase 28 family.</text>
</comment>
<dbReference type="Gene3D" id="2.160.20.10">
    <property type="entry name" value="Single-stranded right-handed beta-helix, Pectin lyase-like"/>
    <property type="match status" value="1"/>
</dbReference>
<accession>A0A1I5XEQ1</accession>
<dbReference type="GO" id="GO:0016829">
    <property type="term" value="F:lyase activity"/>
    <property type="evidence" value="ECO:0007669"/>
    <property type="project" value="UniProtKB-KW"/>
</dbReference>
<keyword evidence="3 4" id="KW-0326">Glycosidase</keyword>
<dbReference type="InterPro" id="IPR006626">
    <property type="entry name" value="PbH1"/>
</dbReference>
<feature type="domain" description="Rhamnogalacturonase A/B/Epimerase-like pectate lyase" evidence="5">
    <location>
        <begin position="43"/>
        <end position="124"/>
    </location>
</feature>
<name>A0A1I5XEQ1_9FIRM</name>
<dbReference type="SUPFAM" id="SSF51126">
    <property type="entry name" value="Pectin lyase-like"/>
    <property type="match status" value="1"/>
</dbReference>
<dbReference type="GO" id="GO:0005975">
    <property type="term" value="P:carbohydrate metabolic process"/>
    <property type="evidence" value="ECO:0007669"/>
    <property type="project" value="InterPro"/>
</dbReference>
<dbReference type="InterPro" id="IPR011050">
    <property type="entry name" value="Pectin_lyase_fold/virulence"/>
</dbReference>
<evidence type="ECO:0000313" key="7">
    <source>
        <dbReference type="Proteomes" id="UP000182624"/>
    </source>
</evidence>
<dbReference type="PANTHER" id="PTHR31339">
    <property type="entry name" value="PECTIN LYASE-RELATED"/>
    <property type="match status" value="1"/>
</dbReference>